<dbReference type="AlphaFoldDB" id="A0A915IDM2"/>
<name>A0A915IDM2_ROMCU</name>
<organism evidence="2 3">
    <name type="scientific">Romanomermis culicivorax</name>
    <name type="common">Nematode worm</name>
    <dbReference type="NCBI Taxonomy" id="13658"/>
    <lineage>
        <taxon>Eukaryota</taxon>
        <taxon>Metazoa</taxon>
        <taxon>Ecdysozoa</taxon>
        <taxon>Nematoda</taxon>
        <taxon>Enoplea</taxon>
        <taxon>Dorylaimia</taxon>
        <taxon>Mermithida</taxon>
        <taxon>Mermithoidea</taxon>
        <taxon>Mermithidae</taxon>
        <taxon>Romanomermis</taxon>
    </lineage>
</organism>
<dbReference type="WBParaSite" id="nRc.2.0.1.t11992-RA">
    <property type="protein sequence ID" value="nRc.2.0.1.t11992-RA"/>
    <property type="gene ID" value="nRc.2.0.1.g11992"/>
</dbReference>
<dbReference type="Proteomes" id="UP000887565">
    <property type="component" value="Unplaced"/>
</dbReference>
<evidence type="ECO:0000256" key="1">
    <source>
        <dbReference type="SAM" id="MobiDB-lite"/>
    </source>
</evidence>
<sequence>MQIDKLDDQQRRHLHRSEAPKEDQKVILGSNPSDQSERRAKGPGASLLTASSGRPTRGSRKVWGTGLLLYHQGLAQGLDLA</sequence>
<keyword evidence="2" id="KW-1185">Reference proteome</keyword>
<feature type="compositionally biased region" description="Basic and acidic residues" evidence="1">
    <location>
        <begin position="1"/>
        <end position="25"/>
    </location>
</feature>
<proteinExistence type="predicted"/>
<evidence type="ECO:0000313" key="2">
    <source>
        <dbReference type="Proteomes" id="UP000887565"/>
    </source>
</evidence>
<accession>A0A915IDM2</accession>
<protein>
    <submittedName>
        <fullName evidence="3">Uncharacterized protein</fullName>
    </submittedName>
</protein>
<feature type="region of interest" description="Disordered" evidence="1">
    <location>
        <begin position="1"/>
        <end position="60"/>
    </location>
</feature>
<evidence type="ECO:0000313" key="3">
    <source>
        <dbReference type="WBParaSite" id="nRc.2.0.1.t11992-RA"/>
    </source>
</evidence>
<reference evidence="3" key="1">
    <citation type="submission" date="2022-11" db="UniProtKB">
        <authorList>
            <consortium name="WormBaseParasite"/>
        </authorList>
    </citation>
    <scope>IDENTIFICATION</scope>
</reference>